<evidence type="ECO:0000256" key="1">
    <source>
        <dbReference type="ARBA" id="ARBA00007074"/>
    </source>
</evidence>
<evidence type="ECO:0000259" key="7">
    <source>
        <dbReference type="PROSITE" id="PS51935"/>
    </source>
</evidence>
<comment type="similarity">
    <text evidence="1">Belongs to the peptidase C40 family.</text>
</comment>
<proteinExistence type="inferred from homology"/>
<dbReference type="PANTHER" id="PTHR47360:SF1">
    <property type="entry name" value="ENDOPEPTIDASE NLPC-RELATED"/>
    <property type="match status" value="1"/>
</dbReference>
<evidence type="ECO:0000256" key="3">
    <source>
        <dbReference type="ARBA" id="ARBA00022729"/>
    </source>
</evidence>
<dbReference type="InterPro" id="IPR052062">
    <property type="entry name" value="Murein_DD/LD_carboxypeptidase"/>
</dbReference>
<evidence type="ECO:0000256" key="2">
    <source>
        <dbReference type="ARBA" id="ARBA00022670"/>
    </source>
</evidence>
<dbReference type="KEGG" id="kvd:KR75_13215"/>
<dbReference type="GO" id="GO:0008234">
    <property type="term" value="F:cysteine-type peptidase activity"/>
    <property type="evidence" value="ECO:0007669"/>
    <property type="project" value="UniProtKB-KW"/>
</dbReference>
<dbReference type="PROSITE" id="PS51935">
    <property type="entry name" value="NLPC_P60"/>
    <property type="match status" value="1"/>
</dbReference>
<dbReference type="Gene3D" id="3.90.1720.10">
    <property type="entry name" value="endopeptidase domain like (from Nostoc punctiforme)"/>
    <property type="match status" value="1"/>
</dbReference>
<dbReference type="InterPro" id="IPR000064">
    <property type="entry name" value="NLP_P60_dom"/>
</dbReference>
<evidence type="ECO:0000256" key="5">
    <source>
        <dbReference type="ARBA" id="ARBA00022807"/>
    </source>
</evidence>
<reference evidence="8" key="4">
    <citation type="submission" date="2024-01" db="EMBL/GenBank/DDBJ databases">
        <authorList>
            <person name="Macesic N."/>
        </authorList>
    </citation>
    <scope>NUCLEOTIDE SEQUENCE</scope>
    <source>
        <strain evidence="8">CPO071</strain>
    </source>
</reference>
<dbReference type="KEGG" id="kvq:SP68_19885"/>
<reference evidence="8" key="3">
    <citation type="journal article" date="2023" name="Nat. Commun.">
        <title>Genomic dissection of endemic carbapenem resistance reveals metallo-beta-lactamase dissemination through clonal, plasmid and integron transfer.</title>
        <authorList>
            <person name="Macesic N."/>
            <person name="Hawkey J."/>
            <person name="Vezina B."/>
            <person name="Wisniewski J.A."/>
            <person name="Cottingham H."/>
            <person name="Blakeway L.V."/>
            <person name="Harshegyi T."/>
            <person name="Pragastis K."/>
            <person name="Badoordeen G.Z."/>
            <person name="Dennison A."/>
            <person name="Spelman D.W."/>
            <person name="Jenney A.W.J."/>
            <person name="Peleg A.Y."/>
        </authorList>
    </citation>
    <scope>NUCLEOTIDE SEQUENCE</scope>
    <source>
        <strain evidence="8">CPO071</strain>
    </source>
</reference>
<dbReference type="AlphaFoldDB" id="A0A087FTG7"/>
<keyword evidence="3 6" id="KW-0732">Signal</keyword>
<keyword evidence="5" id="KW-0788">Thiol protease</keyword>
<dbReference type="EMBL" id="JARTTN020000001">
    <property type="protein sequence ID" value="MEC6059134.1"/>
    <property type="molecule type" value="Genomic_DNA"/>
</dbReference>
<dbReference type="MEROPS" id="C40.A01"/>
<dbReference type="EMBL" id="PICB01001389">
    <property type="protein sequence ID" value="PLP42032.1"/>
    <property type="molecule type" value="Genomic_DNA"/>
</dbReference>
<feature type="domain" description="NlpC/P60" evidence="7">
    <location>
        <begin position="46"/>
        <end position="167"/>
    </location>
</feature>
<keyword evidence="4" id="KW-0378">Hydrolase</keyword>
<dbReference type="KEGG" id="kpe:KPK_4407"/>
<dbReference type="Proteomes" id="UP000234473">
    <property type="component" value="Unassembled WGS sequence"/>
</dbReference>
<reference evidence="9 10" key="2">
    <citation type="submission" date="2018-01" db="EMBL/GenBank/DDBJ databases">
        <title>Genomic study of Klebsiella pneumoniae.</title>
        <authorList>
            <person name="Yang Y."/>
            <person name="Bicalho R."/>
        </authorList>
    </citation>
    <scope>NUCLEOTIDE SEQUENCE [LARGE SCALE GENOMIC DNA]</scope>
    <source>
        <strain evidence="9 10">A5</strain>
    </source>
</reference>
<gene>
    <name evidence="9" type="ORF">CWM98_22550</name>
    <name evidence="8" type="ORF">QAB22_021740</name>
</gene>
<dbReference type="RefSeq" id="WP_004222859.1">
    <property type="nucleotide sequence ID" value="NC_011283.1"/>
</dbReference>
<dbReference type="PANTHER" id="PTHR47360">
    <property type="entry name" value="MUREIN DD-ENDOPEPTIDASE MEPS/MUREIN LD-CARBOXYPEPTIDASE"/>
    <property type="match status" value="1"/>
</dbReference>
<evidence type="ECO:0000256" key="6">
    <source>
        <dbReference type="SAM" id="SignalP"/>
    </source>
</evidence>
<organism evidence="9 10">
    <name type="scientific">Klebsiella variicola</name>
    <dbReference type="NCBI Taxonomy" id="244366"/>
    <lineage>
        <taxon>Bacteria</taxon>
        <taxon>Pseudomonadati</taxon>
        <taxon>Pseudomonadota</taxon>
        <taxon>Gammaproteobacteria</taxon>
        <taxon>Enterobacterales</taxon>
        <taxon>Enterobacteriaceae</taxon>
        <taxon>Klebsiella/Raoultella group</taxon>
        <taxon>Klebsiella</taxon>
        <taxon>Klebsiella pneumoniae complex</taxon>
    </lineage>
</organism>
<evidence type="ECO:0000313" key="8">
    <source>
        <dbReference type="EMBL" id="MEC6059134.1"/>
    </source>
</evidence>
<reference evidence="9 10" key="1">
    <citation type="submission" date="2017-11" db="EMBL/GenBank/DDBJ databases">
        <authorList>
            <person name="Han C.G."/>
        </authorList>
    </citation>
    <scope>NUCLEOTIDE SEQUENCE [LARGE SCALE GENOMIC DNA]</scope>
    <source>
        <strain evidence="9 10">A5</strain>
    </source>
</reference>
<evidence type="ECO:0000313" key="9">
    <source>
        <dbReference type="EMBL" id="PLP42032.1"/>
    </source>
</evidence>
<dbReference type="GO" id="GO:0006508">
    <property type="term" value="P:proteolysis"/>
    <property type="evidence" value="ECO:0007669"/>
    <property type="project" value="UniProtKB-KW"/>
</dbReference>
<feature type="chain" id="PRO_5015029497" evidence="6">
    <location>
        <begin position="28"/>
        <end position="188"/>
    </location>
</feature>
<comment type="caution">
    <text evidence="9">The sequence shown here is derived from an EMBL/GenBank/DDBJ whole genome shotgun (WGS) entry which is preliminary data.</text>
</comment>
<dbReference type="SUPFAM" id="SSF54001">
    <property type="entry name" value="Cysteine proteinases"/>
    <property type="match status" value="1"/>
</dbReference>
<keyword evidence="9" id="KW-0449">Lipoprotein</keyword>
<protein>
    <submittedName>
        <fullName evidence="9">Lipoprotein nlpC</fullName>
    </submittedName>
    <submittedName>
        <fullName evidence="8">NlpC/P60 family protein</fullName>
    </submittedName>
</protein>
<dbReference type="Proteomes" id="UP001176846">
    <property type="component" value="Unassembled WGS sequence"/>
</dbReference>
<dbReference type="PROSITE" id="PS51257">
    <property type="entry name" value="PROKAR_LIPOPROTEIN"/>
    <property type="match status" value="1"/>
</dbReference>
<evidence type="ECO:0000313" key="10">
    <source>
        <dbReference type="Proteomes" id="UP000234473"/>
    </source>
</evidence>
<evidence type="ECO:0000256" key="4">
    <source>
        <dbReference type="ARBA" id="ARBA00022801"/>
    </source>
</evidence>
<name>A0A087FTG7_KLEVA</name>
<dbReference type="InterPro" id="IPR038765">
    <property type="entry name" value="Papain-like_cys_pep_sf"/>
</dbReference>
<keyword evidence="2" id="KW-0645">Protease</keyword>
<feature type="signal peptide" evidence="6">
    <location>
        <begin position="1"/>
        <end position="27"/>
    </location>
</feature>
<sequence length="188" mass="21424">MKPKLTHALFLIPFLLLAGCSSSPKQAKNTKSHADMTIDGGSDDLIPVVAALHDQMHTWQGTPYEWGGTEQSGVDCSGFVWRTLKDRFNLPMERITTRELLHMGVRVNKRDLRPGDLVFFRTRAGMHVGFYDTDHNFLHASSSQGVMRSSLDNPYWESAFYQARRLPKEYNAQITMNSDTLHLAKNRR</sequence>
<dbReference type="GeneID" id="93274822"/>
<dbReference type="Pfam" id="PF00877">
    <property type="entry name" value="NLPC_P60"/>
    <property type="match status" value="1"/>
</dbReference>
<accession>A0A087FTG7</accession>